<proteinExistence type="predicted"/>
<dbReference type="EMBL" id="KF623294">
    <property type="protein sequence ID" value="AGX01746.1"/>
    <property type="molecule type" value="Genomic_DNA"/>
</dbReference>
<dbReference type="RefSeq" id="YP_009010077.1">
    <property type="nucleotide sequence ID" value="NC_023610.1"/>
</dbReference>
<sequence length="716" mass="82780">MEPTNPFNRTAEQYSRDLDIRRAYVEQSAIYLSKSTGVEMDECRVFVIQELQSQMKDPLVCVLERDEEGDRSKKAYPFTQYLDYVIKNRYYIAPTLSVVLPPWIRESKLSKYIKGNLADRNEEKHKQMIAKNRGDAFKATLHKNNQNNKKILNNAISGNHRSEHSHLVDRPTHPILTSSCRIANGVANSHNERFLAGNRHYYSPEVVINNFASILDLTDFTMVRDACEHHRLHMPSPDEVMQMVERSIEPYWSGRVGLVNIERFVRNMEPEERAAVMYMGDFYHLRLYNEELVRTWIDRLSCRASRIVPDHEDWLKKVDGDIINQVKVIYPDILGREELDNPELRNDPNFGLIGSSCYEITQCLHDHRRIIDAFHTTRNIPFLIADFPSSIRKVTVGSDTDSAIFTVQDWVRWYSGNDTINHANIIVAETFGFLISQTTTHNLATMVSNIGVTDPKELFRLSMKNEYLFPVFVLTSRAKHYFANMAVQEGVIFKEYDFERKGVELIASNLPPVIRKDLDGVLHYIIDSVTHDEPVSIHKILRMVARWEYTVMESVMSGETDYLKTARVNEEEGYSTENSRFINYEMWQRVFAPNYGACEPPPYSALSFSITPDTKRKTEQWIATWSNRTAADEMTAWLASRGKSYVGEMLLPEAIILSVGIPKEVLPVIDVRKIVAKAMSPFYLVLESLEFYCFDEKQSKLVMDMVTRDEAFMLDS</sequence>
<dbReference type="Proteomes" id="UP000204235">
    <property type="component" value="Segment"/>
</dbReference>
<dbReference type="InterPro" id="IPR046908">
    <property type="entry name" value="divDNApol"/>
</dbReference>
<evidence type="ECO:0000313" key="2">
    <source>
        <dbReference type="Proteomes" id="UP000204235"/>
    </source>
</evidence>
<dbReference type="Pfam" id="PF20286">
    <property type="entry name" value="divDNApol"/>
    <property type="match status" value="1"/>
</dbReference>
<reference evidence="1 2" key="1">
    <citation type="journal article" date="2014" name="FEMS Microbiol. Lett.">
        <title>The genome of the Erwinia amylovora phage PhiEaH1 reveals greater diversity and broadens the applicability of phages for the treatment of fire blight.</title>
        <authorList>
            <person name="Meczker K."/>
            <person name="Domotor D."/>
            <person name="Vass J."/>
            <person name="Rakhely G."/>
            <person name="Schneider G."/>
            <person name="Kovacs T."/>
        </authorList>
    </citation>
    <scope>NUCLEOTIDE SEQUENCE [LARGE SCALE GENOMIC DNA]</scope>
</reference>
<keyword evidence="2" id="KW-1185">Reference proteome</keyword>
<dbReference type="KEGG" id="vg:18500923"/>
<organism evidence="1 2">
    <name type="scientific">Erwinia phage PhiEaH1</name>
    <dbReference type="NCBI Taxonomy" id="1401669"/>
    <lineage>
        <taxon>Viruses</taxon>
        <taxon>Duplodnaviria</taxon>
        <taxon>Heunggongvirae</taxon>
        <taxon>Uroviricota</taxon>
        <taxon>Caudoviricetes</taxon>
        <taxon>Chimalliviridae</taxon>
        <taxon>Iapetusvirus</taxon>
        <taxon>Iapetusvirus EaH1</taxon>
    </lineage>
</organism>
<dbReference type="GeneID" id="18500923"/>
<accession>W8CZK7</accession>
<evidence type="ECO:0000313" key="1">
    <source>
        <dbReference type="EMBL" id="AGX01746.1"/>
    </source>
</evidence>
<dbReference type="InterPro" id="IPR043502">
    <property type="entry name" value="DNA/RNA_pol_sf"/>
</dbReference>
<protein>
    <submittedName>
        <fullName evidence="1">Uncharacterized protein</fullName>
    </submittedName>
</protein>
<dbReference type="SUPFAM" id="SSF56672">
    <property type="entry name" value="DNA/RNA polymerases"/>
    <property type="match status" value="1"/>
</dbReference>
<dbReference type="OrthoDB" id="619at10239"/>
<name>W8CZK7_9CAUD</name>